<protein>
    <submittedName>
        <fullName evidence="2">Uncharacterized protein</fullName>
    </submittedName>
</protein>
<gene>
    <name evidence="2" type="ORF">GCM10010096_25560</name>
</gene>
<comment type="caution">
    <text evidence="2">The sequence shown here is derived from an EMBL/GenBank/DDBJ whole genome shotgun (WGS) entry which is preliminary data.</text>
</comment>
<name>A0A8H9IIU4_9BURK</name>
<evidence type="ECO:0000313" key="2">
    <source>
        <dbReference type="EMBL" id="GHC52364.1"/>
    </source>
</evidence>
<feature type="compositionally biased region" description="Basic and acidic residues" evidence="1">
    <location>
        <begin position="47"/>
        <end position="61"/>
    </location>
</feature>
<sequence>MCTDCEARRKLARDAWVKGKIGEAAGHVTKGAAEMVGLKPKTGGQELARKPERAKATANKE</sequence>
<accession>A0A8H9IIU4</accession>
<evidence type="ECO:0000256" key="1">
    <source>
        <dbReference type="SAM" id="MobiDB-lite"/>
    </source>
</evidence>
<evidence type="ECO:0000313" key="3">
    <source>
        <dbReference type="Proteomes" id="UP000608923"/>
    </source>
</evidence>
<organism evidence="2 3">
    <name type="scientific">Alcaligenes pakistanensis</name>
    <dbReference type="NCBI Taxonomy" id="1482717"/>
    <lineage>
        <taxon>Bacteria</taxon>
        <taxon>Pseudomonadati</taxon>
        <taxon>Pseudomonadota</taxon>
        <taxon>Betaproteobacteria</taxon>
        <taxon>Burkholderiales</taxon>
        <taxon>Alcaligenaceae</taxon>
        <taxon>Alcaligenes</taxon>
    </lineage>
</organism>
<reference evidence="3" key="1">
    <citation type="journal article" date="2019" name="Int. J. Syst. Evol. Microbiol.">
        <title>The Global Catalogue of Microorganisms (GCM) 10K type strain sequencing project: providing services to taxonomists for standard genome sequencing and annotation.</title>
        <authorList>
            <consortium name="The Broad Institute Genomics Platform"/>
            <consortium name="The Broad Institute Genome Sequencing Center for Infectious Disease"/>
            <person name="Wu L."/>
            <person name="Ma J."/>
        </authorList>
    </citation>
    <scope>NUCLEOTIDE SEQUENCE [LARGE SCALE GENOMIC DNA]</scope>
    <source>
        <strain evidence="3">KCTC 42083</strain>
    </source>
</reference>
<dbReference type="EMBL" id="BMZN01000004">
    <property type="protein sequence ID" value="GHC52364.1"/>
    <property type="molecule type" value="Genomic_DNA"/>
</dbReference>
<proteinExistence type="predicted"/>
<dbReference type="AlphaFoldDB" id="A0A8H9IIU4"/>
<dbReference type="Proteomes" id="UP000608923">
    <property type="component" value="Unassembled WGS sequence"/>
</dbReference>
<feature type="region of interest" description="Disordered" evidence="1">
    <location>
        <begin position="40"/>
        <end position="61"/>
    </location>
</feature>
<keyword evidence="3" id="KW-1185">Reference proteome</keyword>